<evidence type="ECO:0000313" key="2">
    <source>
        <dbReference type="Proteomes" id="UP001497680"/>
    </source>
</evidence>
<protein>
    <submittedName>
        <fullName evidence="1">Uncharacterized protein</fullName>
    </submittedName>
</protein>
<accession>A0ACC0CL17</accession>
<organism evidence="1 2">
    <name type="scientific">Hypoxylon rubiginosum</name>
    <dbReference type="NCBI Taxonomy" id="110542"/>
    <lineage>
        <taxon>Eukaryota</taxon>
        <taxon>Fungi</taxon>
        <taxon>Dikarya</taxon>
        <taxon>Ascomycota</taxon>
        <taxon>Pezizomycotina</taxon>
        <taxon>Sordariomycetes</taxon>
        <taxon>Xylariomycetidae</taxon>
        <taxon>Xylariales</taxon>
        <taxon>Hypoxylaceae</taxon>
        <taxon>Hypoxylon</taxon>
    </lineage>
</organism>
<gene>
    <name evidence="1" type="ORF">F4821DRAFT_35238</name>
</gene>
<keyword evidence="2" id="KW-1185">Reference proteome</keyword>
<sequence>MYLARPLRSLRLLLNRRSFRTTAKMPADAKPKFSHLPLSTSGPIECAVSGSVLLNTPYFNRGSAHSAEERREFNLTGLLPSSIQTLEQQVDRAYQQYTSRHDDLAKNTFLTSVKEQNLVLYFRLLQDHMKEMFSVVYTPTEGDAIQNFSRLFRRPEGCFLNINDLNRVSHDLAQWGKPEDIDYIVVTDGEEILGIGDQGAGGILISVAKLVLTTLCAGIHPNRTLPVVLDCGTDNEKLLNDELYLGLRQKRERGEKYDKLVDEFVKSARKLFPHAYIHFEDFGLTNARRILDHYRPEVPCFNDDVQGTGCVTLAAIMAGLHVSKQKLQDMKMIIFGAGTAGVGIADQVRDAIATEKGISKEDAAKQIWLVDKPGLLTTKTELDQGQKTYAKEASEWDGKERSLLSVIREVHPNVLIGTSTVPKSFTEDIVREMAKHAERPVILPLSNPTRLHEAVPEDLLKWTDGRALVATGSPFDPVKGPWGKDGAEIEIEVAECNNSVVFPGIGLGAVLARASKVTDKMLVAAVRGVAGLSPALKDDTAPLLPGVEHVRAVSVRVAREVILAAVDDGVSTEKDIPTDKDDLDEWIREQMWDPVYRPLKRVEATGASRAAKAELKVVGSLEKVGDKILRE</sequence>
<comment type="caution">
    <text evidence="1">The sequence shown here is derived from an EMBL/GenBank/DDBJ whole genome shotgun (WGS) entry which is preliminary data.</text>
</comment>
<reference evidence="1 2" key="1">
    <citation type="journal article" date="2022" name="New Phytol.">
        <title>Ecological generalism drives hyperdiversity of secondary metabolite gene clusters in xylarialean endophytes.</title>
        <authorList>
            <person name="Franco M.E.E."/>
            <person name="Wisecaver J.H."/>
            <person name="Arnold A.E."/>
            <person name="Ju Y.M."/>
            <person name="Slot J.C."/>
            <person name="Ahrendt S."/>
            <person name="Moore L.P."/>
            <person name="Eastman K.E."/>
            <person name="Scott K."/>
            <person name="Konkel Z."/>
            <person name="Mondo S.J."/>
            <person name="Kuo A."/>
            <person name="Hayes R.D."/>
            <person name="Haridas S."/>
            <person name="Andreopoulos B."/>
            <person name="Riley R."/>
            <person name="LaButti K."/>
            <person name="Pangilinan J."/>
            <person name="Lipzen A."/>
            <person name="Amirebrahimi M."/>
            <person name="Yan J."/>
            <person name="Adam C."/>
            <person name="Keymanesh K."/>
            <person name="Ng V."/>
            <person name="Louie K."/>
            <person name="Northen T."/>
            <person name="Drula E."/>
            <person name="Henrissat B."/>
            <person name="Hsieh H.M."/>
            <person name="Youens-Clark K."/>
            <person name="Lutzoni F."/>
            <person name="Miadlikowska J."/>
            <person name="Eastwood D.C."/>
            <person name="Hamelin R.C."/>
            <person name="Grigoriev I.V."/>
            <person name="U'Ren J.M."/>
        </authorList>
    </citation>
    <scope>NUCLEOTIDE SEQUENCE [LARGE SCALE GENOMIC DNA]</scope>
    <source>
        <strain evidence="1 2">ER1909</strain>
    </source>
</reference>
<name>A0ACC0CL17_9PEZI</name>
<dbReference type="Proteomes" id="UP001497680">
    <property type="component" value="Unassembled WGS sequence"/>
</dbReference>
<proteinExistence type="predicted"/>
<evidence type="ECO:0000313" key="1">
    <source>
        <dbReference type="EMBL" id="KAI6081093.1"/>
    </source>
</evidence>
<dbReference type="EMBL" id="MU394408">
    <property type="protein sequence ID" value="KAI6081093.1"/>
    <property type="molecule type" value="Genomic_DNA"/>
</dbReference>